<reference evidence="4 5" key="1">
    <citation type="submission" date="2019-12" db="EMBL/GenBank/DDBJ databases">
        <title>Novel species isolated from a subtropical stream in China.</title>
        <authorList>
            <person name="Lu H."/>
        </authorList>
    </citation>
    <scope>NUCLEOTIDE SEQUENCE [LARGE SCALE GENOMIC DNA]</scope>
    <source>
        <strain evidence="4 5">FT109W</strain>
    </source>
</reference>
<evidence type="ECO:0000256" key="1">
    <source>
        <dbReference type="SAM" id="Coils"/>
    </source>
</evidence>
<sequence>MKLKLDANGNVVLQDGKPVYILDDGREVAHDAAATVAKISSLNGEAMSHRQAKEAAEAALKPFKDAGITDAAAAAEALQTMANIKTGDLTTAAKVQEIKDAATRSANEAVAAATRAAEEKQRELTEQNTKLTQDLNNHIVGGSFTGSKFIAEKLAIPADIAQKVFGDRFKVEGGKLVPLDANGNPIFSATNHGNHADFDEAIQVMVSQYPNKDKILKGSGASGGGASGGGGGSGGAKSISRAQFDAMDGAARAAAMKGGATISD</sequence>
<keyword evidence="1" id="KW-0175">Coiled coil</keyword>
<evidence type="ECO:0000313" key="5">
    <source>
        <dbReference type="Proteomes" id="UP000466332"/>
    </source>
</evidence>
<proteinExistence type="predicted"/>
<name>A0ABW9WQW2_9BURK</name>
<feature type="domain" description="DUF6651" evidence="3">
    <location>
        <begin position="125"/>
        <end position="227"/>
    </location>
</feature>
<protein>
    <recommendedName>
        <fullName evidence="3">DUF6651 domain-containing protein</fullName>
    </recommendedName>
</protein>
<evidence type="ECO:0000256" key="2">
    <source>
        <dbReference type="SAM" id="MobiDB-lite"/>
    </source>
</evidence>
<evidence type="ECO:0000259" key="3">
    <source>
        <dbReference type="Pfam" id="PF20356"/>
    </source>
</evidence>
<dbReference type="RefSeq" id="WP_161047616.1">
    <property type="nucleotide sequence ID" value="NZ_WWCS01000024.1"/>
</dbReference>
<comment type="caution">
    <text evidence="4">The sequence shown here is derived from an EMBL/GenBank/DDBJ whole genome shotgun (WGS) entry which is preliminary data.</text>
</comment>
<feature type="compositionally biased region" description="Gly residues" evidence="2">
    <location>
        <begin position="220"/>
        <end position="235"/>
    </location>
</feature>
<organism evidence="4 5">
    <name type="scientific">Duganella margarita</name>
    <dbReference type="NCBI Taxonomy" id="2692170"/>
    <lineage>
        <taxon>Bacteria</taxon>
        <taxon>Pseudomonadati</taxon>
        <taxon>Pseudomonadota</taxon>
        <taxon>Betaproteobacteria</taxon>
        <taxon>Burkholderiales</taxon>
        <taxon>Oxalobacteraceae</taxon>
        <taxon>Telluria group</taxon>
        <taxon>Duganella</taxon>
    </lineage>
</organism>
<gene>
    <name evidence="4" type="ORF">GTP55_25635</name>
</gene>
<dbReference type="InterPro" id="IPR046593">
    <property type="entry name" value="DUF6651"/>
</dbReference>
<keyword evidence="5" id="KW-1185">Reference proteome</keyword>
<evidence type="ECO:0000313" key="4">
    <source>
        <dbReference type="EMBL" id="MYN42730.1"/>
    </source>
</evidence>
<feature type="region of interest" description="Disordered" evidence="2">
    <location>
        <begin position="216"/>
        <end position="239"/>
    </location>
</feature>
<dbReference type="Proteomes" id="UP000466332">
    <property type="component" value="Unassembled WGS sequence"/>
</dbReference>
<feature type="coiled-coil region" evidence="1">
    <location>
        <begin position="103"/>
        <end position="134"/>
    </location>
</feature>
<dbReference type="Pfam" id="PF20356">
    <property type="entry name" value="DUF6651"/>
    <property type="match status" value="1"/>
</dbReference>
<accession>A0ABW9WQW2</accession>
<dbReference type="EMBL" id="WWCS01000024">
    <property type="protein sequence ID" value="MYN42730.1"/>
    <property type="molecule type" value="Genomic_DNA"/>
</dbReference>